<reference evidence="2 3" key="1">
    <citation type="submission" date="2019-06" db="EMBL/GenBank/DDBJ databases">
        <title>Sequencing the genomes of 1000 actinobacteria strains.</title>
        <authorList>
            <person name="Klenk H.-P."/>
        </authorList>
    </citation>
    <scope>NUCLEOTIDE SEQUENCE [LARGE SCALE GENOMIC DNA]</scope>
    <source>
        <strain evidence="2 3">DSM 45301</strain>
    </source>
</reference>
<evidence type="ECO:0000313" key="3">
    <source>
        <dbReference type="Proteomes" id="UP000315677"/>
    </source>
</evidence>
<proteinExistence type="predicted"/>
<accession>A0A543DP32</accession>
<keyword evidence="1" id="KW-0472">Membrane</keyword>
<evidence type="ECO:0000313" key="2">
    <source>
        <dbReference type="EMBL" id="TQM11092.1"/>
    </source>
</evidence>
<name>A0A543DP32_9PSEU</name>
<comment type="caution">
    <text evidence="2">The sequence shown here is derived from an EMBL/GenBank/DDBJ whole genome shotgun (WGS) entry which is preliminary data.</text>
</comment>
<feature type="transmembrane region" description="Helical" evidence="1">
    <location>
        <begin position="6"/>
        <end position="28"/>
    </location>
</feature>
<evidence type="ECO:0000256" key="1">
    <source>
        <dbReference type="SAM" id="Phobius"/>
    </source>
</evidence>
<dbReference type="RefSeq" id="WP_142054950.1">
    <property type="nucleotide sequence ID" value="NZ_VFPA01000002.1"/>
</dbReference>
<organism evidence="2 3">
    <name type="scientific">Pseudonocardia kunmingensis</name>
    <dbReference type="NCBI Taxonomy" id="630975"/>
    <lineage>
        <taxon>Bacteria</taxon>
        <taxon>Bacillati</taxon>
        <taxon>Actinomycetota</taxon>
        <taxon>Actinomycetes</taxon>
        <taxon>Pseudonocardiales</taxon>
        <taxon>Pseudonocardiaceae</taxon>
        <taxon>Pseudonocardia</taxon>
    </lineage>
</organism>
<dbReference type="AlphaFoldDB" id="A0A543DP32"/>
<gene>
    <name evidence="2" type="ORF">FB558_3636</name>
</gene>
<keyword evidence="1" id="KW-0812">Transmembrane</keyword>
<dbReference type="Proteomes" id="UP000315677">
    <property type="component" value="Unassembled WGS sequence"/>
</dbReference>
<sequence>MTAASVVWSVIGLLVLFLVVAPLVVFLAQRVLSRIAEIGRYADDILEHGVGITANLDPVPALIDTRDLVKEAGGGLLRYGAAVEKLLAGRAS</sequence>
<keyword evidence="1" id="KW-1133">Transmembrane helix</keyword>
<dbReference type="EMBL" id="VFPA01000002">
    <property type="protein sequence ID" value="TQM11092.1"/>
    <property type="molecule type" value="Genomic_DNA"/>
</dbReference>
<keyword evidence="3" id="KW-1185">Reference proteome</keyword>
<dbReference type="OrthoDB" id="5193101at2"/>
<protein>
    <submittedName>
        <fullName evidence="2">Uncharacterized protein</fullName>
    </submittedName>
</protein>